<dbReference type="Proteomes" id="UP001164803">
    <property type="component" value="Chromosome"/>
</dbReference>
<name>A0ABY6Z6U7_9BACL</name>
<dbReference type="EMBL" id="CP104064">
    <property type="protein sequence ID" value="WAH38614.1"/>
    <property type="molecule type" value="Genomic_DNA"/>
</dbReference>
<feature type="region of interest" description="Disordered" evidence="1">
    <location>
        <begin position="77"/>
        <end position="125"/>
    </location>
</feature>
<feature type="compositionally biased region" description="Pro residues" evidence="1">
    <location>
        <begin position="94"/>
        <end position="119"/>
    </location>
</feature>
<organism evidence="2 3">
    <name type="scientific">Alicyclobacillus dauci</name>
    <dbReference type="NCBI Taxonomy" id="1475485"/>
    <lineage>
        <taxon>Bacteria</taxon>
        <taxon>Bacillati</taxon>
        <taxon>Bacillota</taxon>
        <taxon>Bacilli</taxon>
        <taxon>Bacillales</taxon>
        <taxon>Alicyclobacillaceae</taxon>
        <taxon>Alicyclobacillus</taxon>
    </lineage>
</organism>
<sequence length="125" mass="13467">MAKYVVISEFEDAVEGVRRKVGDVIDVDDNRAKVLSDIGVIVVGEPDDSGLIHLGGGFYQLPNGEKVRGKQKALEALTKQQDPPVQDPASQDPPQDPPVQDPPTQDPPQNPPEQDPPVQDPKAGE</sequence>
<accession>A0ABY6Z6U7</accession>
<reference evidence="2" key="1">
    <citation type="submission" date="2022-08" db="EMBL/GenBank/DDBJ databases">
        <title>Alicyclobacillus dauci DSM2870, complete genome.</title>
        <authorList>
            <person name="Wang Q."/>
            <person name="Cai R."/>
            <person name="Wang Z."/>
        </authorList>
    </citation>
    <scope>NUCLEOTIDE SEQUENCE</scope>
    <source>
        <strain evidence="2">DSM 28700</strain>
    </source>
</reference>
<proteinExistence type="predicted"/>
<dbReference type="RefSeq" id="WP_268046201.1">
    <property type="nucleotide sequence ID" value="NZ_CP104064.1"/>
</dbReference>
<protein>
    <recommendedName>
        <fullName evidence="4">Heat induced stress protein YflT</fullName>
    </recommendedName>
</protein>
<feature type="compositionally biased region" description="Low complexity" evidence="1">
    <location>
        <begin position="80"/>
        <end position="93"/>
    </location>
</feature>
<evidence type="ECO:0000313" key="2">
    <source>
        <dbReference type="EMBL" id="WAH38614.1"/>
    </source>
</evidence>
<evidence type="ECO:0000256" key="1">
    <source>
        <dbReference type="SAM" id="MobiDB-lite"/>
    </source>
</evidence>
<evidence type="ECO:0000313" key="3">
    <source>
        <dbReference type="Proteomes" id="UP001164803"/>
    </source>
</evidence>
<evidence type="ECO:0008006" key="4">
    <source>
        <dbReference type="Google" id="ProtNLM"/>
    </source>
</evidence>
<gene>
    <name evidence="2" type="ORF">NZD86_09090</name>
</gene>
<keyword evidence="3" id="KW-1185">Reference proteome</keyword>